<proteinExistence type="predicted"/>
<keyword evidence="4" id="KW-1185">Reference proteome</keyword>
<dbReference type="Pfam" id="PF24840">
    <property type="entry name" value="NTF2_SigF"/>
    <property type="match status" value="1"/>
</dbReference>
<comment type="caution">
    <text evidence="3">The sequence shown here is derived from an EMBL/GenBank/DDBJ whole genome shotgun (WGS) entry which is preliminary data.</text>
</comment>
<accession>A0AAV9UUU4</accession>
<feature type="domain" description="SigF-like NTF2-like" evidence="2">
    <location>
        <begin position="1"/>
        <end position="175"/>
    </location>
</feature>
<name>A0AAV9UUU4_9PEZI</name>
<reference evidence="3 4" key="1">
    <citation type="submission" date="2019-10" db="EMBL/GenBank/DDBJ databases">
        <authorList>
            <person name="Palmer J.M."/>
        </authorList>
    </citation>
    <scope>NUCLEOTIDE SEQUENCE [LARGE SCALE GENOMIC DNA]</scope>
    <source>
        <strain evidence="3 4">TWF696</strain>
    </source>
</reference>
<dbReference type="AlphaFoldDB" id="A0AAV9UUU4"/>
<protein>
    <recommendedName>
        <fullName evidence="2">SigF-like NTF2-like domain-containing protein</fullName>
    </recommendedName>
</protein>
<dbReference type="PANTHER" id="PTHR35393:SF1">
    <property type="entry name" value="SNOAL-LIKE DOMAIN-CONTAINING PROTEIN"/>
    <property type="match status" value="1"/>
</dbReference>
<keyword evidence="1" id="KW-0812">Transmembrane</keyword>
<evidence type="ECO:0000256" key="1">
    <source>
        <dbReference type="SAM" id="Phobius"/>
    </source>
</evidence>
<feature type="transmembrane region" description="Helical" evidence="1">
    <location>
        <begin position="154"/>
        <end position="176"/>
    </location>
</feature>
<keyword evidence="1" id="KW-1133">Transmembrane helix</keyword>
<gene>
    <name evidence="3" type="ORF">TWF696_005941</name>
</gene>
<sequence length="179" mass="20658">MENPVEEISSVIQNLTSTKTPYSLKVLESTLNEYFTSDASFAHPLCAIPPAPNSREYILGIYQWYKVLFVNVELEVLSIDFEQPSNKLYVGVRQACTFRYFKRTATVELLTALSLRKARKHDKDVYYISRQNDLYQTEEWVHFLIPCGRPIIEILKLMVGIFCYYLSLIGLSLGMVTKP</sequence>
<evidence type="ECO:0000313" key="3">
    <source>
        <dbReference type="EMBL" id="KAK6349662.1"/>
    </source>
</evidence>
<dbReference type="Proteomes" id="UP001375240">
    <property type="component" value="Unassembled WGS sequence"/>
</dbReference>
<dbReference type="InterPro" id="IPR057514">
    <property type="entry name" value="NTF2_SigF"/>
</dbReference>
<organism evidence="3 4">
    <name type="scientific">Orbilia brochopaga</name>
    <dbReference type="NCBI Taxonomy" id="3140254"/>
    <lineage>
        <taxon>Eukaryota</taxon>
        <taxon>Fungi</taxon>
        <taxon>Dikarya</taxon>
        <taxon>Ascomycota</taxon>
        <taxon>Pezizomycotina</taxon>
        <taxon>Orbiliomycetes</taxon>
        <taxon>Orbiliales</taxon>
        <taxon>Orbiliaceae</taxon>
        <taxon>Orbilia</taxon>
    </lineage>
</organism>
<evidence type="ECO:0000313" key="4">
    <source>
        <dbReference type="Proteomes" id="UP001375240"/>
    </source>
</evidence>
<keyword evidence="1" id="KW-0472">Membrane</keyword>
<evidence type="ECO:0000259" key="2">
    <source>
        <dbReference type="Pfam" id="PF24840"/>
    </source>
</evidence>
<dbReference type="EMBL" id="JAVHNQ010000004">
    <property type="protein sequence ID" value="KAK6349662.1"/>
    <property type="molecule type" value="Genomic_DNA"/>
</dbReference>
<dbReference type="PANTHER" id="PTHR35393">
    <property type="entry name" value="CHROMOSOME 1, WHOLE GENOME SHOTGUN SEQUENCE"/>
    <property type="match status" value="1"/>
</dbReference>